<protein>
    <recommendedName>
        <fullName evidence="1">Condensation domain-containing protein</fullName>
    </recommendedName>
</protein>
<dbReference type="EMBL" id="PNCG01000699">
    <property type="protein sequence ID" value="TMP74528.1"/>
    <property type="molecule type" value="Genomic_DNA"/>
</dbReference>
<dbReference type="AlphaFoldDB" id="A0A5S3YLV7"/>
<gene>
    <name evidence="2" type="ORF">CWC05_22140</name>
</gene>
<dbReference type="GO" id="GO:0003824">
    <property type="term" value="F:catalytic activity"/>
    <property type="evidence" value="ECO:0007669"/>
    <property type="project" value="InterPro"/>
</dbReference>
<feature type="domain" description="Condensation" evidence="1">
    <location>
        <begin position="8"/>
        <end position="124"/>
    </location>
</feature>
<organism evidence="2 3">
    <name type="scientific">Pseudoalteromonas ruthenica</name>
    <dbReference type="NCBI Taxonomy" id="151081"/>
    <lineage>
        <taxon>Bacteria</taxon>
        <taxon>Pseudomonadati</taxon>
        <taxon>Pseudomonadota</taxon>
        <taxon>Gammaproteobacteria</taxon>
        <taxon>Alteromonadales</taxon>
        <taxon>Pseudoalteromonadaceae</taxon>
        <taxon>Pseudoalteromonas</taxon>
    </lineage>
</organism>
<dbReference type="PANTHER" id="PTHR45398">
    <property type="match status" value="1"/>
</dbReference>
<evidence type="ECO:0000313" key="2">
    <source>
        <dbReference type="EMBL" id="TMP74528.1"/>
    </source>
</evidence>
<feature type="non-terminal residue" evidence="2">
    <location>
        <position position="1"/>
    </location>
</feature>
<dbReference type="InterPro" id="IPR001242">
    <property type="entry name" value="Condensation_dom"/>
</dbReference>
<dbReference type="SUPFAM" id="SSF52777">
    <property type="entry name" value="CoA-dependent acyltransferases"/>
    <property type="match status" value="1"/>
</dbReference>
<dbReference type="Proteomes" id="UP000305874">
    <property type="component" value="Unassembled WGS sequence"/>
</dbReference>
<comment type="caution">
    <text evidence="2">The sequence shown here is derived from an EMBL/GenBank/DDBJ whole genome shotgun (WGS) entry which is preliminary data.</text>
</comment>
<evidence type="ECO:0000313" key="3">
    <source>
        <dbReference type="Proteomes" id="UP000305874"/>
    </source>
</evidence>
<proteinExistence type="predicted"/>
<dbReference type="Gene3D" id="3.30.559.30">
    <property type="entry name" value="Nonribosomal peptide synthetase, condensation domain"/>
    <property type="match status" value="1"/>
</dbReference>
<dbReference type="RefSeq" id="WP_138549377.1">
    <property type="nucleotide sequence ID" value="NZ_PNCG01000699.1"/>
</dbReference>
<dbReference type="Pfam" id="PF00668">
    <property type="entry name" value="Condensation"/>
    <property type="match status" value="1"/>
</dbReference>
<dbReference type="PANTHER" id="PTHR45398:SF1">
    <property type="entry name" value="ENZYME, PUTATIVE (JCVI)-RELATED"/>
    <property type="match status" value="1"/>
</dbReference>
<reference evidence="2 3" key="1">
    <citation type="submission" date="2017-12" db="EMBL/GenBank/DDBJ databases">
        <authorList>
            <person name="Paulsen S."/>
            <person name="Gram L.K."/>
        </authorList>
    </citation>
    <scope>NUCLEOTIDE SEQUENCE [LARGE SCALE GENOMIC DNA]</scope>
    <source>
        <strain evidence="2 3">S2897</strain>
    </source>
</reference>
<sequence>VNYDLCADKPHFKLVEAFWAEQLTDFAHSKLPLETLSIIEQAEGKVGCYISEFLRLSKSETDALKAFSRSASVSINTVLQAAWALVLQRQQGHKTVCFGVTHAGRQPERGRLQQSVGLFIETLP</sequence>
<feature type="non-terminal residue" evidence="2">
    <location>
        <position position="124"/>
    </location>
</feature>
<reference evidence="3" key="2">
    <citation type="submission" date="2019-06" db="EMBL/GenBank/DDBJ databases">
        <title>Co-occurence of chitin degradation, pigmentation and bioactivity in marine Pseudoalteromonas.</title>
        <authorList>
            <person name="Sonnenschein E.C."/>
            <person name="Bech P.K."/>
        </authorList>
    </citation>
    <scope>NUCLEOTIDE SEQUENCE [LARGE SCALE GENOMIC DNA]</scope>
    <source>
        <strain evidence="3">S2897</strain>
    </source>
</reference>
<evidence type="ECO:0000259" key="1">
    <source>
        <dbReference type="Pfam" id="PF00668"/>
    </source>
</evidence>
<accession>A0A5S3YLV7</accession>
<name>A0A5S3YLV7_9GAMM</name>